<reference evidence="3" key="1">
    <citation type="submission" date="2011-02" db="EMBL/GenBank/DDBJ databases">
        <title>Complete sequence of Methanobacterium sp. AL-21.</title>
        <authorList>
            <consortium name="US DOE Joint Genome Institute"/>
            <person name="Lucas S."/>
            <person name="Copeland A."/>
            <person name="Lapidus A."/>
            <person name="Cheng J.-F."/>
            <person name="Goodwin L."/>
            <person name="Pitluck S."/>
            <person name="Chertkov O."/>
            <person name="Detter J.C."/>
            <person name="Han C."/>
            <person name="Tapia R."/>
            <person name="Land M."/>
            <person name="Hauser L."/>
            <person name="Kyrpides N."/>
            <person name="Ivanova N."/>
            <person name="Mikhailova N."/>
            <person name="Pagani I."/>
            <person name="Cadillo-Quiroz H."/>
            <person name="Imachi H."/>
            <person name="Zinder S."/>
            <person name="Liu W."/>
            <person name="Woyke T."/>
        </authorList>
    </citation>
    <scope>NUCLEOTIDE SEQUENCE [LARGE SCALE GENOMIC DNA]</scope>
    <source>
        <strain evidence="3">AL-21</strain>
    </source>
</reference>
<sequence length="144" mass="15232">MINDDRGQFSAEFILISLIVLIILGGLISLVGSTMDKTQTADNGGARIMGEKIAETINTAYVSGNGYSIDLDLRTMNQELSSSGNPFSFSATITNTGTGYVVLVSNAGSSSSVSVIPKRFNGTSTMNNNNLYHVKNVNGTIQIT</sequence>
<evidence type="ECO:0000313" key="2">
    <source>
        <dbReference type="EMBL" id="ADZ09399.1"/>
    </source>
</evidence>
<dbReference type="OrthoDB" id="81731at2157"/>
<keyword evidence="1" id="KW-0812">Transmembrane</keyword>
<accession>F0T684</accession>
<dbReference type="eggNOG" id="arCOG03821">
    <property type="taxonomic scope" value="Archaea"/>
</dbReference>
<dbReference type="KEGG" id="mel:Metbo_1155"/>
<dbReference type="HOGENOM" id="CLU_149768_0_0_2"/>
<organism evidence="2 3">
    <name type="scientific">Methanobacterium lacus (strain AL-21)</name>
    <dbReference type="NCBI Taxonomy" id="877455"/>
    <lineage>
        <taxon>Archaea</taxon>
        <taxon>Methanobacteriati</taxon>
        <taxon>Methanobacteriota</taxon>
        <taxon>Methanomada group</taxon>
        <taxon>Methanobacteria</taxon>
        <taxon>Methanobacteriales</taxon>
        <taxon>Methanobacteriaceae</taxon>
        <taxon>Methanobacterium</taxon>
    </lineage>
</organism>
<keyword evidence="1" id="KW-0472">Membrane</keyword>
<gene>
    <name evidence="2" type="ordered locus">Metbo_1155</name>
</gene>
<dbReference type="Proteomes" id="UP000007490">
    <property type="component" value="Chromosome"/>
</dbReference>
<proteinExistence type="predicted"/>
<dbReference type="EMBL" id="CP002551">
    <property type="protein sequence ID" value="ADZ09399.1"/>
    <property type="molecule type" value="Genomic_DNA"/>
</dbReference>
<reference evidence="2 3" key="2">
    <citation type="journal article" date="2014" name="Int. J. Syst. Evol. Microbiol.">
        <title>Methanobacterium paludis sp. nov. and a novel strain of Methanobacterium lacus isolated from northern peatlands.</title>
        <authorList>
            <person name="Cadillo-Quiroz H."/>
            <person name="Brauer S.L."/>
            <person name="Goodson N."/>
            <person name="Yavitt J.B."/>
            <person name="Zinder S.H."/>
        </authorList>
    </citation>
    <scope>NUCLEOTIDE SEQUENCE [LARGE SCALE GENOMIC DNA]</scope>
    <source>
        <strain evidence="2 3">AL-21</strain>
    </source>
</reference>
<evidence type="ECO:0008006" key="4">
    <source>
        <dbReference type="Google" id="ProtNLM"/>
    </source>
</evidence>
<dbReference type="GeneID" id="10277605"/>
<keyword evidence="3" id="KW-1185">Reference proteome</keyword>
<keyword evidence="1" id="KW-1133">Transmembrane helix</keyword>
<dbReference type="AlphaFoldDB" id="F0T684"/>
<evidence type="ECO:0000256" key="1">
    <source>
        <dbReference type="SAM" id="Phobius"/>
    </source>
</evidence>
<dbReference type="STRING" id="877455.Metbo_1155"/>
<protein>
    <recommendedName>
        <fullName evidence="4">Flagellin</fullName>
    </recommendedName>
</protein>
<feature type="transmembrane region" description="Helical" evidence="1">
    <location>
        <begin position="13"/>
        <end position="31"/>
    </location>
</feature>
<dbReference type="RefSeq" id="WP_013644750.1">
    <property type="nucleotide sequence ID" value="NC_015216.1"/>
</dbReference>
<evidence type="ECO:0000313" key="3">
    <source>
        <dbReference type="Proteomes" id="UP000007490"/>
    </source>
</evidence>
<name>F0T684_METLA</name>